<organism evidence="2 3">
    <name type="scientific">Protopolystoma xenopodis</name>
    <dbReference type="NCBI Taxonomy" id="117903"/>
    <lineage>
        <taxon>Eukaryota</taxon>
        <taxon>Metazoa</taxon>
        <taxon>Spiralia</taxon>
        <taxon>Lophotrochozoa</taxon>
        <taxon>Platyhelminthes</taxon>
        <taxon>Monogenea</taxon>
        <taxon>Polyopisthocotylea</taxon>
        <taxon>Polystomatidea</taxon>
        <taxon>Polystomatidae</taxon>
        <taxon>Protopolystoma</taxon>
    </lineage>
</organism>
<sequence length="155" mass="16961">MHYSLLRCLTGPRTTSEAATNPAAIQNDIDPVLRASLFDLLAEVVLCHNQPSTKGRKPQSQHQSSNESSSTATHSSTIPLLLSLLTREDSSGVSSTSPKASIRPLGSTAAIEVPDYLEAALQLLEEFRVKFYHSVQKHAHYLVNLFSSLFRTILS</sequence>
<gene>
    <name evidence="2" type="ORF">PXEA_LOCUS21115</name>
</gene>
<keyword evidence="3" id="KW-1185">Reference proteome</keyword>
<proteinExistence type="predicted"/>
<feature type="compositionally biased region" description="Low complexity" evidence="1">
    <location>
        <begin position="60"/>
        <end position="76"/>
    </location>
</feature>
<evidence type="ECO:0000256" key="1">
    <source>
        <dbReference type="SAM" id="MobiDB-lite"/>
    </source>
</evidence>
<evidence type="ECO:0000313" key="3">
    <source>
        <dbReference type="Proteomes" id="UP000784294"/>
    </source>
</evidence>
<reference evidence="2" key="1">
    <citation type="submission" date="2018-11" db="EMBL/GenBank/DDBJ databases">
        <authorList>
            <consortium name="Pathogen Informatics"/>
        </authorList>
    </citation>
    <scope>NUCLEOTIDE SEQUENCE</scope>
</reference>
<name>A0A3S5A4S5_9PLAT</name>
<dbReference type="AlphaFoldDB" id="A0A3S5A4S5"/>
<evidence type="ECO:0000313" key="2">
    <source>
        <dbReference type="EMBL" id="VEL27675.1"/>
    </source>
</evidence>
<dbReference type="Proteomes" id="UP000784294">
    <property type="component" value="Unassembled WGS sequence"/>
</dbReference>
<comment type="caution">
    <text evidence="2">The sequence shown here is derived from an EMBL/GenBank/DDBJ whole genome shotgun (WGS) entry which is preliminary data.</text>
</comment>
<dbReference type="EMBL" id="CAAALY010088932">
    <property type="protein sequence ID" value="VEL27675.1"/>
    <property type="molecule type" value="Genomic_DNA"/>
</dbReference>
<protein>
    <submittedName>
        <fullName evidence="2">Uncharacterized protein</fullName>
    </submittedName>
</protein>
<feature type="region of interest" description="Disordered" evidence="1">
    <location>
        <begin position="51"/>
        <end position="76"/>
    </location>
</feature>
<accession>A0A3S5A4S5</accession>